<keyword evidence="1" id="KW-1133">Transmembrane helix</keyword>
<dbReference type="Proteomes" id="UP000319792">
    <property type="component" value="Unassembled WGS sequence"/>
</dbReference>
<dbReference type="InterPro" id="IPR050469">
    <property type="entry name" value="Diguanylate_Cyclase"/>
</dbReference>
<reference evidence="3 4" key="2">
    <citation type="submission" date="2019-08" db="EMBL/GenBank/DDBJ databases">
        <title>Tsukamurella conjunctivitidis sp. nov., Tsukamurella assacharolytica sp. nov. and Tsukamurella sputae sp. nov. isolated from patients with conjunctivitis, bacteraemia (lymphoma) and respiratory infection (sputum) in Hong Kong.</title>
        <authorList>
            <person name="Fok K.M.N."/>
            <person name="Fong J.Y.H."/>
        </authorList>
    </citation>
    <scope>NUCLEOTIDE SEQUENCE [LARGE SCALE GENOMIC DNA]</scope>
    <source>
        <strain evidence="3 4">HKU70</strain>
    </source>
</reference>
<dbReference type="InterPro" id="IPR029787">
    <property type="entry name" value="Nucleotide_cyclase"/>
</dbReference>
<dbReference type="EMBL" id="VIGV01000002">
    <property type="protein sequence ID" value="TWS24851.1"/>
    <property type="molecule type" value="Genomic_DNA"/>
</dbReference>
<protein>
    <submittedName>
        <fullName evidence="3">GGDEF domain-containing protein</fullName>
    </submittedName>
</protein>
<feature type="transmembrane region" description="Helical" evidence="1">
    <location>
        <begin position="105"/>
        <end position="124"/>
    </location>
</feature>
<name>A0A5C5RRJ3_9ACTN</name>
<dbReference type="SMART" id="SM00267">
    <property type="entry name" value="GGDEF"/>
    <property type="match status" value="1"/>
</dbReference>
<proteinExistence type="predicted"/>
<dbReference type="RefSeq" id="WP_146432326.1">
    <property type="nucleotide sequence ID" value="NZ_VIGV01000002.1"/>
</dbReference>
<dbReference type="AlphaFoldDB" id="A0A5C5RRJ3"/>
<evidence type="ECO:0000256" key="1">
    <source>
        <dbReference type="SAM" id="Phobius"/>
    </source>
</evidence>
<feature type="transmembrane region" description="Helical" evidence="1">
    <location>
        <begin position="73"/>
        <end position="93"/>
    </location>
</feature>
<feature type="domain" description="GGDEF" evidence="2">
    <location>
        <begin position="241"/>
        <end position="369"/>
    </location>
</feature>
<keyword evidence="1" id="KW-0812">Transmembrane</keyword>
<dbReference type="PANTHER" id="PTHR45138:SF9">
    <property type="entry name" value="DIGUANYLATE CYCLASE DGCM-RELATED"/>
    <property type="match status" value="1"/>
</dbReference>
<accession>A0A5C5RRJ3</accession>
<evidence type="ECO:0000313" key="4">
    <source>
        <dbReference type="Proteomes" id="UP000319792"/>
    </source>
</evidence>
<gene>
    <name evidence="3" type="ORF">FK268_06305</name>
</gene>
<reference evidence="3 4" key="1">
    <citation type="submission" date="2019-06" db="EMBL/GenBank/DDBJ databases">
        <authorList>
            <person name="Teng J.L.L."/>
            <person name="Lee H.H."/>
            <person name="Lau S.K.P."/>
            <person name="Woo P.C.Y."/>
        </authorList>
    </citation>
    <scope>NUCLEOTIDE SEQUENCE [LARGE SCALE GENOMIC DNA]</scope>
    <source>
        <strain evidence="3 4">HKU70</strain>
    </source>
</reference>
<dbReference type="CDD" id="cd01949">
    <property type="entry name" value="GGDEF"/>
    <property type="match status" value="1"/>
</dbReference>
<dbReference type="InterPro" id="IPR000160">
    <property type="entry name" value="GGDEF_dom"/>
</dbReference>
<comment type="caution">
    <text evidence="3">The sequence shown here is derived from an EMBL/GenBank/DDBJ whole genome shotgun (WGS) entry which is preliminary data.</text>
</comment>
<feature type="transmembrane region" description="Helical" evidence="1">
    <location>
        <begin position="130"/>
        <end position="146"/>
    </location>
</feature>
<feature type="transmembrane region" description="Helical" evidence="1">
    <location>
        <begin position="179"/>
        <end position="200"/>
    </location>
</feature>
<evidence type="ECO:0000313" key="3">
    <source>
        <dbReference type="EMBL" id="TWS24851.1"/>
    </source>
</evidence>
<keyword evidence="4" id="KW-1185">Reference proteome</keyword>
<dbReference type="OrthoDB" id="23692at2"/>
<dbReference type="Gene3D" id="3.30.70.270">
    <property type="match status" value="1"/>
</dbReference>
<feature type="transmembrane region" description="Helical" evidence="1">
    <location>
        <begin position="153"/>
        <end position="173"/>
    </location>
</feature>
<dbReference type="InterPro" id="IPR043128">
    <property type="entry name" value="Rev_trsase/Diguanyl_cyclase"/>
</dbReference>
<feature type="transmembrane region" description="Helical" evidence="1">
    <location>
        <begin position="42"/>
        <end position="67"/>
    </location>
</feature>
<dbReference type="SUPFAM" id="SSF55073">
    <property type="entry name" value="Nucleotide cyclase"/>
    <property type="match status" value="1"/>
</dbReference>
<sequence length="375" mass="40362">MTPKRFLRAVLRRLGDREGWRTAGIAEYASAQSWLRVQGGGLALRLAVGGLALMMVPLCVGVLFSSARPETTGAMIVFLISSSGSAVLGVWWLRLRQPRSRDAILFVAVADVCLFAGCLAQSGLARISGTTYLGMLAMLTAFLLGWRILLLHCLLSVAAVLATTITTMIVDGYTVGELYATLAPALAMVFALPMMVQFVVEFGRRGISAIVTGLNRDELTGLYNRIGFQTGVRTLASRGRSGGVVAVVDLDGFKQYNDTHGHLAGDQRLVEVGRMLRLGLPSTLVARMGGDEFLVAALRSTREESDLVIDRLRNLVSESRPGPTIGGSAGVVVTDHLVGAELSRIVSEADNALYEAKADRSRRIVVHERHDDAPR</sequence>
<dbReference type="Pfam" id="PF00990">
    <property type="entry name" value="GGDEF"/>
    <property type="match status" value="1"/>
</dbReference>
<evidence type="ECO:0000259" key="2">
    <source>
        <dbReference type="PROSITE" id="PS50887"/>
    </source>
</evidence>
<dbReference type="NCBIfam" id="TIGR00254">
    <property type="entry name" value="GGDEF"/>
    <property type="match status" value="1"/>
</dbReference>
<organism evidence="3 4">
    <name type="scientific">Tsukamurella sputi</name>
    <dbReference type="NCBI Taxonomy" id="2591848"/>
    <lineage>
        <taxon>Bacteria</taxon>
        <taxon>Bacillati</taxon>
        <taxon>Actinomycetota</taxon>
        <taxon>Actinomycetes</taxon>
        <taxon>Mycobacteriales</taxon>
        <taxon>Tsukamurellaceae</taxon>
        <taxon>Tsukamurella</taxon>
    </lineage>
</organism>
<dbReference type="PANTHER" id="PTHR45138">
    <property type="entry name" value="REGULATORY COMPONENTS OF SENSORY TRANSDUCTION SYSTEM"/>
    <property type="match status" value="1"/>
</dbReference>
<dbReference type="PROSITE" id="PS50887">
    <property type="entry name" value="GGDEF"/>
    <property type="match status" value="1"/>
</dbReference>
<dbReference type="GO" id="GO:0052621">
    <property type="term" value="F:diguanylate cyclase activity"/>
    <property type="evidence" value="ECO:0007669"/>
    <property type="project" value="TreeGrafter"/>
</dbReference>
<keyword evidence="1" id="KW-0472">Membrane</keyword>